<keyword evidence="9" id="KW-0472">Membrane</keyword>
<evidence type="ECO:0000259" key="11">
    <source>
        <dbReference type="Pfam" id="PF00150"/>
    </source>
</evidence>
<dbReference type="AlphaFoldDB" id="A0A3Q9BKH3"/>
<organism evidence="14 15">
    <name type="scientific">Jeotgalibaca ciconiae</name>
    <dbReference type="NCBI Taxonomy" id="2496265"/>
    <lineage>
        <taxon>Bacteria</taxon>
        <taxon>Bacillati</taxon>
        <taxon>Bacillota</taxon>
        <taxon>Bacilli</taxon>
        <taxon>Lactobacillales</taxon>
        <taxon>Carnobacteriaceae</taxon>
        <taxon>Jeotgalibaca</taxon>
    </lineage>
</organism>
<evidence type="ECO:0000256" key="6">
    <source>
        <dbReference type="ARBA" id="ARBA00023295"/>
    </source>
</evidence>
<feature type="compositionally biased region" description="Low complexity" evidence="8">
    <location>
        <begin position="580"/>
        <end position="603"/>
    </location>
</feature>
<dbReference type="InterPro" id="IPR013783">
    <property type="entry name" value="Ig-like_fold"/>
</dbReference>
<sequence>MKKKSLFIAIFISMFFVALGNNSIKTQAAEKTASQKYVDRMGSGWNLGNSFDGFDTGGDLGEESWGNPIVTRELIQAVKAKGFDSIRLPFTTEMRIDENNVIDSEFLDRYEKVVNYALEEDLLIMVNVHHDSWSWLANWNGDTEAEEFKKFNNIWEQLAERFKDYDDRVMFESINEPQFYGVDDAVAIERLTALNQSFYNIIRNSDGNNADRMLVLPTLLTDNAQNRLDALQQHILSLEDPNLIATIHYYSEWVYSANVGITRFDEILWDEVTSRTSMISVFDRVHETFTQNGIGVVIGEYGLLGYDKGDDVNQLGETLKYIEMLNHYAQEKGFNTMLWDNGQHLNRYTYEWNNPLFGEMIEVSMHTRSAYATGLNTTFLGNKTEDEQVGIELTLNGQELVAIYLEERELVRGTDYFYEDGSIILSQSFLDEITQQYEENYTGVVAALQLSFTNGADWHQYLVKSETPVMSEASGEKTTGLSIPTEFNGNQLEKVVSKDQDGAIASHNDWWDYLENGFEFYQNPAEGSIFLTSSYLNVLSDGVYSLHFTFYNGETVEYRLLVDGDSVSGIQLTEGEDLEQPVNPEEPINPEEPTVPIEPVQPVEPEDSVDPEEPVEIVKPEVPVEIEPDKIDNVIEIEPSKTKEQVSEKEKQETLPNAGSKTIWISYLGLGFLIAGIGVFSLNFFKKL</sequence>
<feature type="domain" description="Glycoside hydrolase family 5" evidence="11">
    <location>
        <begin position="57"/>
        <end position="344"/>
    </location>
</feature>
<dbReference type="Pfam" id="PF18448">
    <property type="entry name" value="CBM46"/>
    <property type="match status" value="1"/>
</dbReference>
<dbReference type="Pfam" id="PF03442">
    <property type="entry name" value="CBM_X2"/>
    <property type="match status" value="1"/>
</dbReference>
<reference evidence="15" key="1">
    <citation type="submission" date="2018-12" db="EMBL/GenBank/DDBJ databases">
        <title>Complete genome sequencing of Jeotgalibaca sp. H21T32.</title>
        <authorList>
            <person name="Bae J.-W."/>
            <person name="Lee S.-Y."/>
        </authorList>
    </citation>
    <scope>NUCLEOTIDE SEQUENCE [LARGE SCALE GENOMIC DNA]</scope>
    <source>
        <strain evidence="15">H21T32</strain>
    </source>
</reference>
<evidence type="ECO:0000256" key="9">
    <source>
        <dbReference type="SAM" id="Phobius"/>
    </source>
</evidence>
<dbReference type="PANTHER" id="PTHR31297">
    <property type="entry name" value="GLUCAN ENDO-1,6-BETA-GLUCOSIDASE B"/>
    <property type="match status" value="1"/>
</dbReference>
<dbReference type="Proteomes" id="UP000273326">
    <property type="component" value="Chromosome"/>
</dbReference>
<evidence type="ECO:0000259" key="13">
    <source>
        <dbReference type="Pfam" id="PF18448"/>
    </source>
</evidence>
<evidence type="ECO:0000256" key="3">
    <source>
        <dbReference type="ARBA" id="ARBA00022801"/>
    </source>
</evidence>
<gene>
    <name evidence="14" type="ORF">EJN90_07735</name>
</gene>
<dbReference type="InterPro" id="IPR014756">
    <property type="entry name" value="Ig_E-set"/>
</dbReference>
<keyword evidence="3" id="KW-0378">Hydrolase</keyword>
<dbReference type="Gene3D" id="2.60.40.10">
    <property type="entry name" value="Immunoglobulins"/>
    <property type="match status" value="1"/>
</dbReference>
<feature type="region of interest" description="Disordered" evidence="8">
    <location>
        <begin position="573"/>
        <end position="613"/>
    </location>
</feature>
<evidence type="ECO:0000256" key="8">
    <source>
        <dbReference type="SAM" id="MobiDB-lite"/>
    </source>
</evidence>
<dbReference type="GO" id="GO:0008422">
    <property type="term" value="F:beta-glucosidase activity"/>
    <property type="evidence" value="ECO:0007669"/>
    <property type="project" value="TreeGrafter"/>
</dbReference>
<keyword evidence="15" id="KW-1185">Reference proteome</keyword>
<feature type="transmembrane region" description="Helical" evidence="9">
    <location>
        <begin position="664"/>
        <end position="685"/>
    </location>
</feature>
<keyword evidence="9" id="KW-0812">Transmembrane</keyword>
<keyword evidence="6" id="KW-0326">Glycosidase</keyword>
<dbReference type="GO" id="GO:0009986">
    <property type="term" value="C:cell surface"/>
    <property type="evidence" value="ECO:0007669"/>
    <property type="project" value="TreeGrafter"/>
</dbReference>
<dbReference type="InterPro" id="IPR005102">
    <property type="entry name" value="Carbo-bd_X2"/>
</dbReference>
<dbReference type="Pfam" id="PF00150">
    <property type="entry name" value="Cellulase"/>
    <property type="match status" value="1"/>
</dbReference>
<keyword evidence="4" id="KW-0136">Cellulose degradation</keyword>
<feature type="domain" description="Carbohydrate binding X2" evidence="12">
    <location>
        <begin position="377"/>
        <end position="459"/>
    </location>
</feature>
<evidence type="ECO:0000313" key="14">
    <source>
        <dbReference type="EMBL" id="AZP04533.1"/>
    </source>
</evidence>
<comment type="similarity">
    <text evidence="1">Belongs to the glycosyl hydrolase 5 (cellulase A) family.</text>
</comment>
<dbReference type="InterPro" id="IPR017853">
    <property type="entry name" value="GH"/>
</dbReference>
<dbReference type="InterPro" id="IPR001547">
    <property type="entry name" value="Glyco_hydro_5"/>
</dbReference>
<name>A0A3Q9BKH3_9LACT</name>
<protein>
    <submittedName>
        <fullName evidence="14">Cellulase</fullName>
    </submittedName>
</protein>
<evidence type="ECO:0000313" key="15">
    <source>
        <dbReference type="Proteomes" id="UP000273326"/>
    </source>
</evidence>
<keyword evidence="9" id="KW-1133">Transmembrane helix</keyword>
<accession>A0A3Q9BKH3</accession>
<proteinExistence type="inferred from homology"/>
<feature type="domain" description="Endoglucanase B carbohydrate binding" evidence="13">
    <location>
        <begin position="467"/>
        <end position="569"/>
    </location>
</feature>
<evidence type="ECO:0000256" key="7">
    <source>
        <dbReference type="ARBA" id="ARBA00023326"/>
    </source>
</evidence>
<dbReference type="EMBL" id="CP034465">
    <property type="protein sequence ID" value="AZP04533.1"/>
    <property type="molecule type" value="Genomic_DNA"/>
</dbReference>
<dbReference type="OrthoDB" id="9800955at2"/>
<dbReference type="GO" id="GO:0005576">
    <property type="term" value="C:extracellular region"/>
    <property type="evidence" value="ECO:0007669"/>
    <property type="project" value="TreeGrafter"/>
</dbReference>
<evidence type="ECO:0000256" key="5">
    <source>
        <dbReference type="ARBA" id="ARBA00023277"/>
    </source>
</evidence>
<dbReference type="InterPro" id="IPR050386">
    <property type="entry name" value="Glycosyl_hydrolase_5"/>
</dbReference>
<dbReference type="InterPro" id="IPR040946">
    <property type="entry name" value="CBM46"/>
</dbReference>
<dbReference type="SUPFAM" id="SSF51445">
    <property type="entry name" value="(Trans)glycosidases"/>
    <property type="match status" value="1"/>
</dbReference>
<dbReference type="RefSeq" id="WP_126110043.1">
    <property type="nucleotide sequence ID" value="NZ_CP034465.1"/>
</dbReference>
<evidence type="ECO:0000256" key="4">
    <source>
        <dbReference type="ARBA" id="ARBA00023001"/>
    </source>
</evidence>
<evidence type="ECO:0000256" key="1">
    <source>
        <dbReference type="ARBA" id="ARBA00005641"/>
    </source>
</evidence>
<keyword evidence="7" id="KW-0624">Polysaccharide degradation</keyword>
<feature type="compositionally biased region" description="Acidic residues" evidence="8">
    <location>
        <begin position="604"/>
        <end position="613"/>
    </location>
</feature>
<evidence type="ECO:0000259" key="12">
    <source>
        <dbReference type="Pfam" id="PF03442"/>
    </source>
</evidence>
<dbReference type="KEGG" id="jeh:EJN90_07735"/>
<dbReference type="GO" id="GO:0030245">
    <property type="term" value="P:cellulose catabolic process"/>
    <property type="evidence" value="ECO:0007669"/>
    <property type="project" value="UniProtKB-KW"/>
</dbReference>
<evidence type="ECO:0000256" key="2">
    <source>
        <dbReference type="ARBA" id="ARBA00022729"/>
    </source>
</evidence>
<feature type="chain" id="PRO_5039005687" evidence="10">
    <location>
        <begin position="21"/>
        <end position="688"/>
    </location>
</feature>
<keyword evidence="2 10" id="KW-0732">Signal</keyword>
<dbReference type="SUPFAM" id="SSF81296">
    <property type="entry name" value="E set domains"/>
    <property type="match status" value="1"/>
</dbReference>
<keyword evidence="5" id="KW-0119">Carbohydrate metabolism</keyword>
<evidence type="ECO:0000256" key="10">
    <source>
        <dbReference type="SAM" id="SignalP"/>
    </source>
</evidence>
<feature type="signal peptide" evidence="10">
    <location>
        <begin position="1"/>
        <end position="20"/>
    </location>
</feature>
<dbReference type="PANTHER" id="PTHR31297:SF41">
    <property type="entry name" value="ENDOGLUCANASE, PUTATIVE (AFU_ORTHOLOGUE AFUA_5G01830)-RELATED"/>
    <property type="match status" value="1"/>
</dbReference>
<dbReference type="Gene3D" id="3.20.20.80">
    <property type="entry name" value="Glycosidases"/>
    <property type="match status" value="1"/>
</dbReference>